<keyword evidence="3" id="KW-1185">Reference proteome</keyword>
<feature type="region of interest" description="Disordered" evidence="1">
    <location>
        <begin position="125"/>
        <end position="145"/>
    </location>
</feature>
<dbReference type="KEGG" id="srub:C2R22_06000"/>
<feature type="region of interest" description="Disordered" evidence="1">
    <location>
        <begin position="1"/>
        <end position="54"/>
    </location>
</feature>
<protein>
    <submittedName>
        <fullName evidence="2">Uncharacterized protein</fullName>
    </submittedName>
</protein>
<evidence type="ECO:0000313" key="2">
    <source>
        <dbReference type="EMBL" id="AUV81271.1"/>
    </source>
</evidence>
<reference evidence="2 3" key="1">
    <citation type="submission" date="2018-01" db="EMBL/GenBank/DDBJ databases">
        <title>Complete genome sequence of Salinigranum rubrum GX10T, an extremely halophilic archaeon isolated from a marine solar saltern.</title>
        <authorList>
            <person name="Han S."/>
        </authorList>
    </citation>
    <scope>NUCLEOTIDE SEQUENCE [LARGE SCALE GENOMIC DNA]</scope>
    <source>
        <strain evidence="2 3">GX10</strain>
    </source>
</reference>
<accession>A0A2I8VH71</accession>
<sequence>MSNETCGDYGGTNREGDPCGAPAGRGTDFADGKCKHHRGTNADGSSHEENQNATTHGLTAKKVNAFYQNVLDADVQALVDDIFDDYLEKYKRLHGEPTTGDAAELFRIAVSYGKHVHAEHWSIEKPDPLDSGHPMVDRETKVSESGREYHTYKETVVAKGQARLSRDRRAWLKDLGLLDDPQSQTADVLSNMKEAWISSAKNKQ</sequence>
<gene>
    <name evidence="2" type="ORF">C2R22_06000</name>
</gene>
<name>A0A2I8VH71_9EURY</name>
<dbReference type="EMBL" id="CP026309">
    <property type="protein sequence ID" value="AUV81271.1"/>
    <property type="molecule type" value="Genomic_DNA"/>
</dbReference>
<dbReference type="GeneID" id="35591624"/>
<evidence type="ECO:0000313" key="3">
    <source>
        <dbReference type="Proteomes" id="UP000236584"/>
    </source>
</evidence>
<proteinExistence type="predicted"/>
<dbReference type="OrthoDB" id="166046at2157"/>
<evidence type="ECO:0000256" key="1">
    <source>
        <dbReference type="SAM" id="MobiDB-lite"/>
    </source>
</evidence>
<dbReference type="RefSeq" id="WP_103424959.1">
    <property type="nucleotide sequence ID" value="NZ_CP026309.1"/>
</dbReference>
<organism evidence="2 3">
    <name type="scientific">Salinigranum rubrum</name>
    <dbReference type="NCBI Taxonomy" id="755307"/>
    <lineage>
        <taxon>Archaea</taxon>
        <taxon>Methanobacteriati</taxon>
        <taxon>Methanobacteriota</taxon>
        <taxon>Stenosarchaea group</taxon>
        <taxon>Halobacteria</taxon>
        <taxon>Halobacteriales</taxon>
        <taxon>Haloferacaceae</taxon>
        <taxon>Salinigranum</taxon>
    </lineage>
</organism>
<dbReference type="Proteomes" id="UP000236584">
    <property type="component" value="Chromosome"/>
</dbReference>
<dbReference type="AlphaFoldDB" id="A0A2I8VH71"/>